<dbReference type="Proteomes" id="UP001484097">
    <property type="component" value="Unassembled WGS sequence"/>
</dbReference>
<dbReference type="InterPro" id="IPR041347">
    <property type="entry name" value="MftR_C"/>
</dbReference>
<protein>
    <submittedName>
        <fullName evidence="7">Mycofactocin system transcriptional regulator</fullName>
    </submittedName>
</protein>
<accession>A0ABV0IDV5</accession>
<dbReference type="InterPro" id="IPR050109">
    <property type="entry name" value="HTH-type_TetR-like_transc_reg"/>
</dbReference>
<feature type="region of interest" description="Disordered" evidence="5">
    <location>
        <begin position="1"/>
        <end position="21"/>
    </location>
</feature>
<proteinExistence type="predicted"/>
<dbReference type="EMBL" id="JBDXMX010000001">
    <property type="protein sequence ID" value="MEO9246330.1"/>
    <property type="molecule type" value="Genomic_DNA"/>
</dbReference>
<dbReference type="PANTHER" id="PTHR30055">
    <property type="entry name" value="HTH-TYPE TRANSCRIPTIONAL REGULATOR RUTR"/>
    <property type="match status" value="1"/>
</dbReference>
<dbReference type="Gene3D" id="1.10.357.10">
    <property type="entry name" value="Tetracycline Repressor, domain 2"/>
    <property type="match status" value="1"/>
</dbReference>
<dbReference type="PROSITE" id="PS50977">
    <property type="entry name" value="HTH_TETR_2"/>
    <property type="match status" value="1"/>
</dbReference>
<feature type="domain" description="HTH tetR-type" evidence="6">
    <location>
        <begin position="19"/>
        <end position="79"/>
    </location>
</feature>
<dbReference type="InterPro" id="IPR023851">
    <property type="entry name" value="Tscrpt_reg_TetR-type"/>
</dbReference>
<evidence type="ECO:0000256" key="3">
    <source>
        <dbReference type="ARBA" id="ARBA00023163"/>
    </source>
</evidence>
<dbReference type="Pfam" id="PF17754">
    <property type="entry name" value="TetR_C_14"/>
    <property type="match status" value="1"/>
</dbReference>
<dbReference type="SUPFAM" id="SSF46689">
    <property type="entry name" value="Homeodomain-like"/>
    <property type="match status" value="1"/>
</dbReference>
<dbReference type="PANTHER" id="PTHR30055:SF238">
    <property type="entry name" value="MYCOFACTOCIN BIOSYNTHESIS TRANSCRIPTIONAL REGULATOR MFTR-RELATED"/>
    <property type="match status" value="1"/>
</dbReference>
<keyword evidence="3" id="KW-0804">Transcription</keyword>
<dbReference type="InterPro" id="IPR009057">
    <property type="entry name" value="Homeodomain-like_sf"/>
</dbReference>
<evidence type="ECO:0000313" key="7">
    <source>
        <dbReference type="EMBL" id="MEO9246330.1"/>
    </source>
</evidence>
<dbReference type="InterPro" id="IPR023772">
    <property type="entry name" value="DNA-bd_HTH_TetR-type_CS"/>
</dbReference>
<evidence type="ECO:0000256" key="2">
    <source>
        <dbReference type="ARBA" id="ARBA00023125"/>
    </source>
</evidence>
<dbReference type="NCBIfam" id="TIGR03968">
    <property type="entry name" value="mycofact_TetR"/>
    <property type="match status" value="1"/>
</dbReference>
<dbReference type="Pfam" id="PF00440">
    <property type="entry name" value="TetR_N"/>
    <property type="match status" value="1"/>
</dbReference>
<keyword evidence="8" id="KW-1185">Reference proteome</keyword>
<name>A0ABV0IDV5_9MICC</name>
<dbReference type="RefSeq" id="WP_309809326.1">
    <property type="nucleotide sequence ID" value="NZ_JBDXMX010000001.1"/>
</dbReference>
<evidence type="ECO:0000256" key="5">
    <source>
        <dbReference type="SAM" id="MobiDB-lite"/>
    </source>
</evidence>
<evidence type="ECO:0000313" key="8">
    <source>
        <dbReference type="Proteomes" id="UP001484097"/>
    </source>
</evidence>
<dbReference type="Gene3D" id="1.10.10.60">
    <property type="entry name" value="Homeodomain-like"/>
    <property type="match status" value="1"/>
</dbReference>
<organism evidence="7 8">
    <name type="scientific">Citricoccus nitrophenolicus</name>
    <dbReference type="NCBI Taxonomy" id="863575"/>
    <lineage>
        <taxon>Bacteria</taxon>
        <taxon>Bacillati</taxon>
        <taxon>Actinomycetota</taxon>
        <taxon>Actinomycetes</taxon>
        <taxon>Micrococcales</taxon>
        <taxon>Micrococcaceae</taxon>
        <taxon>Citricoccus</taxon>
    </lineage>
</organism>
<evidence type="ECO:0000256" key="1">
    <source>
        <dbReference type="ARBA" id="ARBA00023015"/>
    </source>
</evidence>
<feature type="DNA-binding region" description="H-T-H motif" evidence="4">
    <location>
        <begin position="42"/>
        <end position="61"/>
    </location>
</feature>
<keyword evidence="1" id="KW-0805">Transcription regulation</keyword>
<reference evidence="7 8" key="1">
    <citation type="submission" date="2024-05" db="EMBL/GenBank/DDBJ databases">
        <authorList>
            <person name="Yi C."/>
        </authorList>
    </citation>
    <scope>NUCLEOTIDE SEQUENCE [LARGE SCALE GENOMIC DNA]</scope>
    <source>
        <strain evidence="7 8">XS13</strain>
    </source>
</reference>
<dbReference type="PROSITE" id="PS01081">
    <property type="entry name" value="HTH_TETR_1"/>
    <property type="match status" value="1"/>
</dbReference>
<sequence length="222" mass="24561">MTGLDHPAEPDRPLGRPRATTHDELEAIGMDLFGRRGYENVSVQQIAEAAGVSRRTFFRYFPTKSDLPWGDFAQEVDRLRSTLALVPDQQPLMAALRRAVVEFNRVPAEAVEQHRARLGLILSEPELIARSLLKFQLWREVIAEFAGRRLGMPGSSFLPELIGEIALSAAVAAYREWIPHPSADLPTLIDTAFEAMTDLEGLEHGSAATLAQRIALPDGRSP</sequence>
<dbReference type="PRINTS" id="PR00455">
    <property type="entry name" value="HTHTETR"/>
</dbReference>
<keyword evidence="2 4" id="KW-0238">DNA-binding</keyword>
<comment type="caution">
    <text evidence="7">The sequence shown here is derived from an EMBL/GenBank/DDBJ whole genome shotgun (WGS) entry which is preliminary data.</text>
</comment>
<gene>
    <name evidence="7" type="primary">mftR</name>
    <name evidence="7" type="ORF">ABDK96_01370</name>
</gene>
<dbReference type="InterPro" id="IPR001647">
    <property type="entry name" value="HTH_TetR"/>
</dbReference>
<evidence type="ECO:0000256" key="4">
    <source>
        <dbReference type="PROSITE-ProRule" id="PRU00335"/>
    </source>
</evidence>
<evidence type="ECO:0000259" key="6">
    <source>
        <dbReference type="PROSITE" id="PS50977"/>
    </source>
</evidence>